<dbReference type="InterPro" id="IPR045165">
    <property type="entry name" value="Nitrobindin"/>
</dbReference>
<dbReference type="AlphaFoldDB" id="A0A6L7GUH8"/>
<dbReference type="Gene3D" id="2.40.128.20">
    <property type="match status" value="1"/>
</dbReference>
<dbReference type="InterPro" id="IPR022939">
    <property type="entry name" value="Nb(III)_bact/plant"/>
</dbReference>
<accession>A0A6L7GUH8</accession>
<evidence type="ECO:0000313" key="5">
    <source>
        <dbReference type="Proteomes" id="UP000475545"/>
    </source>
</evidence>
<evidence type="ECO:0000256" key="1">
    <source>
        <dbReference type="HAMAP-Rule" id="MF_01297"/>
    </source>
</evidence>
<gene>
    <name evidence="4" type="ORF">GIY30_18055</name>
</gene>
<keyword evidence="5" id="KW-1185">Reference proteome</keyword>
<feature type="domain" description="THAP4-like heme-binding" evidence="3">
    <location>
        <begin position="65"/>
        <end position="218"/>
    </location>
</feature>
<evidence type="ECO:0000256" key="2">
    <source>
        <dbReference type="SAM" id="MobiDB-lite"/>
    </source>
</evidence>
<sequence length="221" mass="24204">MSSAGADGSERHAGPVGRRSGDEAINQAAERAQETAERNLPEWGDIPLAHDTANLRHGADLHSGLLALLPLVGIWQGEGEANDPETGEDYHFAQQIVVSHDGQNFLNWQARSWVIDEDAHFVRPDLRETGYWRIGDDDTIELLLAHAEGSIELFYGAPLTQTSWELATDVVIKADSGRRTGGAKRLYGLVEDGDLAYVEERVDTDGDLIPRLSAKLRRVAG</sequence>
<comment type="caution">
    <text evidence="4">The sequence shown here is derived from an EMBL/GenBank/DDBJ whole genome shotgun (WGS) entry which is preliminary data.</text>
</comment>
<comment type="similarity">
    <text evidence="1">Belongs to the nitrobindin family.</text>
</comment>
<dbReference type="RefSeq" id="WP_160903438.1">
    <property type="nucleotide sequence ID" value="NZ_CP102850.1"/>
</dbReference>
<dbReference type="HAMAP" id="MF_01297">
    <property type="entry name" value="nitrobindin"/>
    <property type="match status" value="1"/>
</dbReference>
<feature type="short sequence motif" description="GXWXGXG" evidence="1">
    <location>
        <begin position="73"/>
        <end position="79"/>
    </location>
</feature>
<name>A0A6L7GUH8_9ACTN</name>
<protein>
    <recommendedName>
        <fullName evidence="1">Ferric nitrobindin-like protein</fullName>
    </recommendedName>
</protein>
<dbReference type="Proteomes" id="UP000475545">
    <property type="component" value="Unassembled WGS sequence"/>
</dbReference>
<reference evidence="4 5" key="1">
    <citation type="submission" date="2019-11" db="EMBL/GenBank/DDBJ databases">
        <title>Gordonia sp. nov., a novel actinobacterium isolated from mangrove soil in Hainan.</title>
        <authorList>
            <person name="Huang X."/>
            <person name="Xie Y."/>
            <person name="Chu X."/>
            <person name="Xiao K."/>
        </authorList>
    </citation>
    <scope>NUCLEOTIDE SEQUENCE [LARGE SCALE GENOMIC DNA]</scope>
    <source>
        <strain evidence="4 5">HNM0687</strain>
    </source>
</reference>
<dbReference type="Pfam" id="PF08768">
    <property type="entry name" value="THAP4_heme-bd"/>
    <property type="match status" value="1"/>
</dbReference>
<evidence type="ECO:0000313" key="4">
    <source>
        <dbReference type="EMBL" id="MXP23243.1"/>
    </source>
</evidence>
<dbReference type="CDD" id="cd07828">
    <property type="entry name" value="lipocalin_heme-bd-THAP4-like"/>
    <property type="match status" value="1"/>
</dbReference>
<dbReference type="PANTHER" id="PTHR15854">
    <property type="entry name" value="THAP4 PROTEIN"/>
    <property type="match status" value="1"/>
</dbReference>
<dbReference type="PANTHER" id="PTHR15854:SF4">
    <property type="entry name" value="PEROXYNITRITE ISOMERASE THAP4"/>
    <property type="match status" value="1"/>
</dbReference>
<comment type="caution">
    <text evidence="1">Lacks conserved residue(s) required for the propagation of feature annotation.</text>
</comment>
<dbReference type="InterPro" id="IPR014878">
    <property type="entry name" value="THAP4-like_heme-bd"/>
</dbReference>
<dbReference type="InterPro" id="IPR012674">
    <property type="entry name" value="Calycin"/>
</dbReference>
<evidence type="ECO:0000259" key="3">
    <source>
        <dbReference type="Pfam" id="PF08768"/>
    </source>
</evidence>
<proteinExistence type="inferred from homology"/>
<dbReference type="EMBL" id="WMBR01000005">
    <property type="protein sequence ID" value="MXP23243.1"/>
    <property type="molecule type" value="Genomic_DNA"/>
</dbReference>
<dbReference type="SUPFAM" id="SSF50814">
    <property type="entry name" value="Lipocalins"/>
    <property type="match status" value="1"/>
</dbReference>
<feature type="region of interest" description="Disordered" evidence="2">
    <location>
        <begin position="1"/>
        <end position="21"/>
    </location>
</feature>
<comment type="caution">
    <text evidence="1">Lacks the conserved His residue that binds heme iron in the nitrobindin family.</text>
</comment>
<organism evidence="4 5">
    <name type="scientific">Gordonia mangrovi</name>
    <dbReference type="NCBI Taxonomy" id="2665643"/>
    <lineage>
        <taxon>Bacteria</taxon>
        <taxon>Bacillati</taxon>
        <taxon>Actinomycetota</taxon>
        <taxon>Actinomycetes</taxon>
        <taxon>Mycobacteriales</taxon>
        <taxon>Gordoniaceae</taxon>
        <taxon>Gordonia</taxon>
    </lineage>
</organism>